<dbReference type="InterPro" id="IPR016032">
    <property type="entry name" value="Sig_transdc_resp-reg_C-effctor"/>
</dbReference>
<keyword evidence="2" id="KW-0902">Two-component regulatory system</keyword>
<dbReference type="SUPFAM" id="SSF52172">
    <property type="entry name" value="CheY-like"/>
    <property type="match status" value="1"/>
</dbReference>
<proteinExistence type="predicted"/>
<gene>
    <name evidence="10" type="ORF">ACFFK0_18740</name>
</gene>
<evidence type="ECO:0000313" key="10">
    <source>
        <dbReference type="EMBL" id="MFC0214472.1"/>
    </source>
</evidence>
<dbReference type="RefSeq" id="WP_377471844.1">
    <property type="nucleotide sequence ID" value="NZ_JBHLWN010000074.1"/>
</dbReference>
<dbReference type="PANTHER" id="PTHR48111">
    <property type="entry name" value="REGULATOR OF RPOS"/>
    <property type="match status" value="1"/>
</dbReference>
<dbReference type="SMART" id="SM00862">
    <property type="entry name" value="Trans_reg_C"/>
    <property type="match status" value="1"/>
</dbReference>
<dbReference type="InterPro" id="IPR039420">
    <property type="entry name" value="WalR-like"/>
</dbReference>
<dbReference type="EMBL" id="JBHLWN010000074">
    <property type="protein sequence ID" value="MFC0214472.1"/>
    <property type="molecule type" value="Genomic_DNA"/>
</dbReference>
<name>A0ABV6DPA9_9BACL</name>
<dbReference type="InterPro" id="IPR036388">
    <property type="entry name" value="WH-like_DNA-bd_sf"/>
</dbReference>
<keyword evidence="3" id="KW-0805">Transcription regulation</keyword>
<evidence type="ECO:0000259" key="8">
    <source>
        <dbReference type="PROSITE" id="PS50110"/>
    </source>
</evidence>
<feature type="modified residue" description="4-aspartylphosphate" evidence="6">
    <location>
        <position position="51"/>
    </location>
</feature>
<dbReference type="SUPFAM" id="SSF46894">
    <property type="entry name" value="C-terminal effector domain of the bipartite response regulators"/>
    <property type="match status" value="1"/>
</dbReference>
<dbReference type="InterPro" id="IPR001789">
    <property type="entry name" value="Sig_transdc_resp-reg_receiver"/>
</dbReference>
<accession>A0ABV6DPA9</accession>
<feature type="domain" description="OmpR/PhoB-type" evidence="9">
    <location>
        <begin position="134"/>
        <end position="232"/>
    </location>
</feature>
<keyword evidence="4 7" id="KW-0238">DNA-binding</keyword>
<organism evidence="10 11">
    <name type="scientific">Paenibacillus chartarius</name>
    <dbReference type="NCBI Taxonomy" id="747481"/>
    <lineage>
        <taxon>Bacteria</taxon>
        <taxon>Bacillati</taxon>
        <taxon>Bacillota</taxon>
        <taxon>Bacilli</taxon>
        <taxon>Bacillales</taxon>
        <taxon>Paenibacillaceae</taxon>
        <taxon>Paenibacillus</taxon>
    </lineage>
</organism>
<comment type="caution">
    <text evidence="10">The sequence shown here is derived from an EMBL/GenBank/DDBJ whole genome shotgun (WGS) entry which is preliminary data.</text>
</comment>
<dbReference type="Gene3D" id="6.10.250.690">
    <property type="match status" value="1"/>
</dbReference>
<evidence type="ECO:0000256" key="7">
    <source>
        <dbReference type="PROSITE-ProRule" id="PRU01091"/>
    </source>
</evidence>
<dbReference type="Pfam" id="PF00072">
    <property type="entry name" value="Response_reg"/>
    <property type="match status" value="1"/>
</dbReference>
<dbReference type="InterPro" id="IPR011006">
    <property type="entry name" value="CheY-like_superfamily"/>
</dbReference>
<sequence length="233" mass="26544">MYRLFLVEDEPDLAQVLSAYLVKEGWDVQTFADGGAAREAIPLRPDLWILDIMLPLMDGYQLIREIKADQPGMPVIFISARDADIDRIVGLELGSDDYLAKPFLPRELVIRTRRLLERVYERGLGKQAPAVNRTPVRTAIPLPPYLIDEQARMVRDGDGHAVELTAKEFDLVLFFASHAGQVFERGQVLDAVWGADYFGSDRVVDDLVRRVRRKLPQLRLETVYGFGYRMVRA</sequence>
<dbReference type="Gene3D" id="1.10.10.10">
    <property type="entry name" value="Winged helix-like DNA-binding domain superfamily/Winged helix DNA-binding domain"/>
    <property type="match status" value="1"/>
</dbReference>
<evidence type="ECO:0000256" key="1">
    <source>
        <dbReference type="ARBA" id="ARBA00022553"/>
    </source>
</evidence>
<dbReference type="Gene3D" id="3.40.50.2300">
    <property type="match status" value="1"/>
</dbReference>
<evidence type="ECO:0000256" key="3">
    <source>
        <dbReference type="ARBA" id="ARBA00023015"/>
    </source>
</evidence>
<feature type="DNA-binding region" description="OmpR/PhoB-type" evidence="7">
    <location>
        <begin position="134"/>
        <end position="232"/>
    </location>
</feature>
<dbReference type="Proteomes" id="UP001589776">
    <property type="component" value="Unassembled WGS sequence"/>
</dbReference>
<evidence type="ECO:0000256" key="2">
    <source>
        <dbReference type="ARBA" id="ARBA00023012"/>
    </source>
</evidence>
<dbReference type="CDD" id="cd17574">
    <property type="entry name" value="REC_OmpR"/>
    <property type="match status" value="1"/>
</dbReference>
<dbReference type="PANTHER" id="PTHR48111:SF24">
    <property type="entry name" value="TRANSCRIPTIONAL REGULATORY PROTEIN CSSR"/>
    <property type="match status" value="1"/>
</dbReference>
<reference evidence="10 11" key="1">
    <citation type="submission" date="2024-09" db="EMBL/GenBank/DDBJ databases">
        <authorList>
            <person name="Sun Q."/>
            <person name="Mori K."/>
        </authorList>
    </citation>
    <scope>NUCLEOTIDE SEQUENCE [LARGE SCALE GENOMIC DNA]</scope>
    <source>
        <strain evidence="10 11">CCM 7759</strain>
    </source>
</reference>
<dbReference type="PROSITE" id="PS51755">
    <property type="entry name" value="OMPR_PHOB"/>
    <property type="match status" value="1"/>
</dbReference>
<dbReference type="InterPro" id="IPR001867">
    <property type="entry name" value="OmpR/PhoB-type_DNA-bd"/>
</dbReference>
<evidence type="ECO:0000259" key="9">
    <source>
        <dbReference type="PROSITE" id="PS51755"/>
    </source>
</evidence>
<keyword evidence="1 6" id="KW-0597">Phosphoprotein</keyword>
<keyword evidence="11" id="KW-1185">Reference proteome</keyword>
<protein>
    <submittedName>
        <fullName evidence="10">Response regulator transcription factor</fullName>
    </submittedName>
</protein>
<evidence type="ECO:0000256" key="5">
    <source>
        <dbReference type="ARBA" id="ARBA00023163"/>
    </source>
</evidence>
<evidence type="ECO:0000313" key="11">
    <source>
        <dbReference type="Proteomes" id="UP001589776"/>
    </source>
</evidence>
<dbReference type="SMART" id="SM00448">
    <property type="entry name" value="REC"/>
    <property type="match status" value="1"/>
</dbReference>
<dbReference type="CDD" id="cd00383">
    <property type="entry name" value="trans_reg_C"/>
    <property type="match status" value="1"/>
</dbReference>
<dbReference type="Pfam" id="PF00486">
    <property type="entry name" value="Trans_reg_C"/>
    <property type="match status" value="1"/>
</dbReference>
<feature type="domain" description="Response regulatory" evidence="8">
    <location>
        <begin position="3"/>
        <end position="116"/>
    </location>
</feature>
<evidence type="ECO:0000256" key="4">
    <source>
        <dbReference type="ARBA" id="ARBA00023125"/>
    </source>
</evidence>
<dbReference type="PROSITE" id="PS50110">
    <property type="entry name" value="RESPONSE_REGULATORY"/>
    <property type="match status" value="1"/>
</dbReference>
<keyword evidence="5" id="KW-0804">Transcription</keyword>
<evidence type="ECO:0000256" key="6">
    <source>
        <dbReference type="PROSITE-ProRule" id="PRU00169"/>
    </source>
</evidence>